<feature type="region of interest" description="Disordered" evidence="1">
    <location>
        <begin position="48"/>
        <end position="82"/>
    </location>
</feature>
<dbReference type="InterPro" id="IPR013783">
    <property type="entry name" value="Ig-like_fold"/>
</dbReference>
<keyword evidence="3" id="KW-1185">Reference proteome</keyword>
<dbReference type="SUPFAM" id="SSF49373">
    <property type="entry name" value="Invasin/intimin cell-adhesion fragments"/>
    <property type="match status" value="1"/>
</dbReference>
<proteinExistence type="predicted"/>
<dbReference type="PATRIC" id="fig|634498.28.peg.76"/>
<dbReference type="eggNOG" id="arCOG02488">
    <property type="taxonomic scope" value="Archaea"/>
</dbReference>
<dbReference type="GeneID" id="8769690"/>
<protein>
    <submittedName>
        <fullName evidence="2">Adhesin-like protein</fullName>
    </submittedName>
</protein>
<reference evidence="2 3" key="1">
    <citation type="journal article" date="2010" name="PLoS ONE">
        <title>The genome sequence of the rumen methanogen Methanobrevibacter ruminantium reveals new possibilities for controlling ruminant methane emissions.</title>
        <authorList>
            <person name="Leahy S.C."/>
            <person name="Kelly W.J."/>
            <person name="Altermann E."/>
            <person name="Ronimus R.S."/>
            <person name="Yeoman C.J."/>
            <person name="Pacheco D.M."/>
            <person name="Li D."/>
            <person name="Kong Z."/>
            <person name="McTavish S."/>
            <person name="Sang C."/>
            <person name="Lambie S.C."/>
            <person name="Janssen P.H."/>
            <person name="Dey D."/>
            <person name="Attwood G.T."/>
        </authorList>
    </citation>
    <scope>NUCLEOTIDE SEQUENCE [LARGE SCALE GENOMIC DNA]</scope>
    <source>
        <strain evidence="3">ATCC 35063 / DSM 1093 / JCM 13430 / OCM 146 / M1</strain>
    </source>
</reference>
<dbReference type="RefSeq" id="WP_012954880.1">
    <property type="nucleotide sequence ID" value="NC_013790.1"/>
</dbReference>
<dbReference type="KEGG" id="mru:mru_0072"/>
<dbReference type="EMBL" id="CP001719">
    <property type="protein sequence ID" value="ADC45924.1"/>
    <property type="molecule type" value="Genomic_DNA"/>
</dbReference>
<dbReference type="Proteomes" id="UP000008680">
    <property type="component" value="Chromosome"/>
</dbReference>
<sequence length="972" mass="104993">MDKKIFIVSFILLAIFTIGAVGASDVSELTANDLDDNALSLNDGEDLLAGDESGESGKESYFNNDNNYNDENRVNANNLDYGAGDNDASKDKVLSDNVSDYIYATTLSVSVDDTPQSQYPTATVSLNDLSGNPVAEASVSVSVDGDDYMTVITTTDGTCPLSLDNYLSVGSHKVGAEYSGDGTYGPSSASTTFNVLEEYSSYLNTDLFIYTGTGREGGYTSVTGKLTHINQPISNATISLYVDDDFYSNLTTDKQGEIEGMLFNISVGRHELRGEYVGDRGFEPSNATKYFNVLPKDSVSSNIQMTLNASDAQVGTQANAYVLLERQYGGPMEDATISISVDDVFYMNVTTNALGYAFFDLSDDLSVGSHKLSGEYPGNEYTGSSSASITFNILPVDDSSYNFTVTEYANYLDTNTTVLDISSKYYVNGSFNVSVVSPNGTLSTFTQDCSPDGHNNWSMADFGIDGIGSYIISGSLIFKNETLTHFDNQTFHAICIRPIYMESTEANNPLDILVVYNSSDATKVSVNGSGLFEGRKITDGPIVWNLTDLNITELGDYNISVMSYDSKGNLIDRFDYNLTIGPNGDDYKLYAKIDPNSYSTDDVAVALYCPNASWGNDIEVHIYMGNPLEVLTFFPDSVSPTEAASFKKYTLADLRIENSNDYRVEIKDFALNQFPGISFNIKVCYSNMILVSGNGSFEIDFDGASVNATLTDSNGNPISNASVSALVNGVESNCTTDDNGNLIIPFEGNTTVKLTYIDNNGVEIKGTGKYVKESVIKNRTETKIIYQNMTTTTVNSNVDGRIGKYFEVSLQDADGNPIANKTVFIGFNGKVYNRTTNSTGGVSLQINLGYAGKYTFAIAFLGDDDYMGSFEVALITVNKQTPKITASSKAYRPNSKAKSLVATLKSAKGNAISGKKISFTINGKTYSTTTNAKGLATLNVSLSKKGTYSCTAKYAGDGMYKATSTKFSVKIA</sequence>
<dbReference type="InterPro" id="IPR008964">
    <property type="entry name" value="Invasin/intimin_cell_adhesion"/>
</dbReference>
<name>D3DYK4_METRM</name>
<dbReference type="OrthoDB" id="78464at2157"/>
<dbReference type="HOGENOM" id="CLU_305172_0_0_2"/>
<dbReference type="Gene3D" id="2.60.40.10">
    <property type="entry name" value="Immunoglobulins"/>
    <property type="match status" value="3"/>
</dbReference>
<gene>
    <name evidence="2" type="ordered locus">mru_0072</name>
</gene>
<accession>D3DYK4</accession>
<evidence type="ECO:0000256" key="1">
    <source>
        <dbReference type="SAM" id="MobiDB-lite"/>
    </source>
</evidence>
<evidence type="ECO:0000313" key="3">
    <source>
        <dbReference type="Proteomes" id="UP000008680"/>
    </source>
</evidence>
<feature type="compositionally biased region" description="Low complexity" evidence="1">
    <location>
        <begin position="63"/>
        <end position="78"/>
    </location>
</feature>
<organism evidence="2 3">
    <name type="scientific">Methanobrevibacter ruminantium (strain ATCC 35063 / DSM 1093 / JCM 13430 / OCM 146 / M1)</name>
    <name type="common">Methanobacterium ruminantium</name>
    <dbReference type="NCBI Taxonomy" id="634498"/>
    <lineage>
        <taxon>Archaea</taxon>
        <taxon>Methanobacteriati</taxon>
        <taxon>Methanobacteriota</taxon>
        <taxon>Methanomada group</taxon>
        <taxon>Methanobacteria</taxon>
        <taxon>Methanobacteriales</taxon>
        <taxon>Methanobacteriaceae</taxon>
        <taxon>Methanobrevibacter</taxon>
    </lineage>
</organism>
<dbReference type="AlphaFoldDB" id="D3DYK4"/>
<evidence type="ECO:0000313" key="2">
    <source>
        <dbReference type="EMBL" id="ADC45924.1"/>
    </source>
</evidence>